<evidence type="ECO:0000256" key="9">
    <source>
        <dbReference type="ARBA" id="ARBA00023163"/>
    </source>
</evidence>
<accession>A0AAF0F2G2</accession>
<feature type="region of interest" description="Disordered" evidence="13">
    <location>
        <begin position="358"/>
        <end position="406"/>
    </location>
</feature>
<keyword evidence="7" id="KW-0805">Transcription regulation</keyword>
<evidence type="ECO:0000256" key="13">
    <source>
        <dbReference type="SAM" id="MobiDB-lite"/>
    </source>
</evidence>
<dbReference type="GO" id="GO:0016567">
    <property type="term" value="P:protein ubiquitination"/>
    <property type="evidence" value="ECO:0007669"/>
    <property type="project" value="TreeGrafter"/>
</dbReference>
<dbReference type="EMBL" id="CP118375">
    <property type="protein sequence ID" value="WFD41646.1"/>
    <property type="molecule type" value="Genomic_DNA"/>
</dbReference>
<dbReference type="FunFam" id="3.30.40.10:FF:000006">
    <property type="entry name" value="CCR4-NOT transcription complex subunit 4"/>
    <property type="match status" value="1"/>
</dbReference>
<comment type="subcellular location">
    <subcellularLocation>
        <location evidence="1">Nucleus</location>
    </subcellularLocation>
</comment>
<evidence type="ECO:0000256" key="5">
    <source>
        <dbReference type="ARBA" id="ARBA00022833"/>
    </source>
</evidence>
<dbReference type="SUPFAM" id="SSF57850">
    <property type="entry name" value="RING/U-box"/>
    <property type="match status" value="1"/>
</dbReference>
<evidence type="ECO:0000256" key="11">
    <source>
        <dbReference type="PROSITE-ProRule" id="PRU00175"/>
    </source>
</evidence>
<dbReference type="GO" id="GO:0010629">
    <property type="term" value="P:negative regulation of gene expression"/>
    <property type="evidence" value="ECO:0007669"/>
    <property type="project" value="UniProtKB-ARBA"/>
</dbReference>
<evidence type="ECO:0000256" key="3">
    <source>
        <dbReference type="ARBA" id="ARBA00022723"/>
    </source>
</evidence>
<dbReference type="InterPro" id="IPR039515">
    <property type="entry name" value="NOT4_mRING-HC-C4C4"/>
</dbReference>
<feature type="compositionally biased region" description="Low complexity" evidence="13">
    <location>
        <begin position="520"/>
        <end position="531"/>
    </location>
</feature>
<dbReference type="InterPro" id="IPR012677">
    <property type="entry name" value="Nucleotide-bd_a/b_plait_sf"/>
</dbReference>
<evidence type="ECO:0000256" key="10">
    <source>
        <dbReference type="ARBA" id="ARBA00023242"/>
    </source>
</evidence>
<name>A0AAF0F2G2_9BASI</name>
<feature type="compositionally biased region" description="Low complexity" evidence="13">
    <location>
        <begin position="679"/>
        <end position="693"/>
    </location>
</feature>
<keyword evidence="8" id="KW-0175">Coiled coil</keyword>
<gene>
    <name evidence="16" type="primary">NOT4</name>
    <name evidence="16" type="ORF">MPSI1_000278</name>
</gene>
<dbReference type="GO" id="GO:0008270">
    <property type="term" value="F:zinc ion binding"/>
    <property type="evidence" value="ECO:0007669"/>
    <property type="project" value="UniProtKB-KW"/>
</dbReference>
<feature type="region of interest" description="Disordered" evidence="13">
    <location>
        <begin position="607"/>
        <end position="699"/>
    </location>
</feature>
<dbReference type="GO" id="GO:0016071">
    <property type="term" value="P:mRNA metabolic process"/>
    <property type="evidence" value="ECO:0007669"/>
    <property type="project" value="UniProtKB-ARBA"/>
</dbReference>
<feature type="domain" description="RING-type" evidence="14">
    <location>
        <begin position="28"/>
        <end position="71"/>
    </location>
</feature>
<feature type="compositionally biased region" description="Polar residues" evidence="13">
    <location>
        <begin position="358"/>
        <end position="372"/>
    </location>
</feature>
<dbReference type="Proteomes" id="UP001214628">
    <property type="component" value="Chromosome 1"/>
</dbReference>
<dbReference type="GO" id="GO:0003723">
    <property type="term" value="F:RNA binding"/>
    <property type="evidence" value="ECO:0007669"/>
    <property type="project" value="UniProtKB-UniRule"/>
</dbReference>
<evidence type="ECO:0000256" key="4">
    <source>
        <dbReference type="ARBA" id="ARBA00022771"/>
    </source>
</evidence>
<feature type="compositionally biased region" description="Polar residues" evidence="13">
    <location>
        <begin position="660"/>
        <end position="677"/>
    </location>
</feature>
<sequence>MVRRSATNSADKNTQDTYWSDEVDENECPLCLEEIDISDANFKPCPCGYQICRFCWHHIKQNLNGRCPACRRKYSDQAIEFKAMSTEEILLLTNAKKNREREKKEMEATNRKHLSNMRVVQKNLVYVVGLSPKFAREEFIATLKSSDYFGQYGKVAKILISKRTSAHKFGSGHEPSIGVYVTYQNKEDAARAIVAIDGSKEPGGRIIRASYGTTKYCTAYLRNLPCSNPGCTYLHEPGEEADSFTKEDLATLRHAAKDTEHKIKPASMHLNPITKKVQAETAAEAAAAAHAGNNGEGSALPRTALWASGKPMHHESRDVLAFPGFVSEKESLSPSHALPMQIPAQSHVSDMSLPTADQDTMQRENNPSSLNTRQEHDETDVPELTGPTMELTETTGSSSSASSYVSSYKPSANAQRLLDDLHARRQDAREQPSIFPDFDWALATLHEGDFSFNLPALSETSSTIPTQVSNPSFPASPNVRIHDEAESLVYTPYQGTFNPFDADLDSKVLNRPAAERLWRQQHQQQPSLQQQATPSVNPDEDYAQVQQRSAAAALLAARARQLQGVNDPDSSIKQARAELGRPSRADSQSLLVLLRRIQEQPDARLHESLNGIPGLPASPSRPAGMTPAPPGLGSENANGMRPSALHDYRASPTPPPPGLGSQSKARSTPNPSSQEPNRATGLLLAQLLGTHGAKTPELA</sequence>
<evidence type="ECO:0000256" key="7">
    <source>
        <dbReference type="ARBA" id="ARBA00023015"/>
    </source>
</evidence>
<feature type="region of interest" description="Disordered" evidence="13">
    <location>
        <begin position="517"/>
        <end position="547"/>
    </location>
</feature>
<evidence type="ECO:0000256" key="2">
    <source>
        <dbReference type="ARBA" id="ARBA00022491"/>
    </source>
</evidence>
<keyword evidence="6 12" id="KW-0694">RNA-binding</keyword>
<dbReference type="Gene3D" id="3.30.70.330">
    <property type="match status" value="1"/>
</dbReference>
<proteinExistence type="predicted"/>
<evidence type="ECO:0000256" key="1">
    <source>
        <dbReference type="ARBA" id="ARBA00004123"/>
    </source>
</evidence>
<evidence type="ECO:0000259" key="15">
    <source>
        <dbReference type="PROSITE" id="PS50102"/>
    </source>
</evidence>
<dbReference type="InterPro" id="IPR000504">
    <property type="entry name" value="RRM_dom"/>
</dbReference>
<evidence type="ECO:0000256" key="12">
    <source>
        <dbReference type="PROSITE-ProRule" id="PRU00176"/>
    </source>
</evidence>
<evidence type="ECO:0000313" key="17">
    <source>
        <dbReference type="Proteomes" id="UP001214628"/>
    </source>
</evidence>
<keyword evidence="4 11" id="KW-0863">Zinc-finger</keyword>
<feature type="domain" description="RRM" evidence="15">
    <location>
        <begin position="123"/>
        <end position="214"/>
    </location>
</feature>
<dbReference type="InterPro" id="IPR039780">
    <property type="entry name" value="Mot2"/>
</dbReference>
<dbReference type="SUPFAM" id="SSF54928">
    <property type="entry name" value="RNA-binding domain, RBD"/>
    <property type="match status" value="1"/>
</dbReference>
<feature type="compositionally biased region" description="Low complexity" evidence="13">
    <location>
        <begin position="397"/>
        <end position="406"/>
    </location>
</feature>
<dbReference type="InterPro" id="IPR001841">
    <property type="entry name" value="Znf_RING"/>
</dbReference>
<organism evidence="16 17">
    <name type="scientific">Malassezia psittaci</name>
    <dbReference type="NCBI Taxonomy" id="1821823"/>
    <lineage>
        <taxon>Eukaryota</taxon>
        <taxon>Fungi</taxon>
        <taxon>Dikarya</taxon>
        <taxon>Basidiomycota</taxon>
        <taxon>Ustilaginomycotina</taxon>
        <taxon>Malasseziomycetes</taxon>
        <taxon>Malasseziales</taxon>
        <taxon>Malasseziaceae</taxon>
        <taxon>Malassezia</taxon>
    </lineage>
</organism>
<dbReference type="PANTHER" id="PTHR12603:SF0">
    <property type="entry name" value="CCR4-NOT TRANSCRIPTION COMPLEX SUBUNIT 4"/>
    <property type="match status" value="1"/>
</dbReference>
<dbReference type="InterPro" id="IPR003954">
    <property type="entry name" value="RRM_euk-type"/>
</dbReference>
<keyword evidence="16" id="KW-0808">Transferase</keyword>
<dbReference type="PROSITE" id="PS50089">
    <property type="entry name" value="ZF_RING_2"/>
    <property type="match status" value="1"/>
</dbReference>
<keyword evidence="16" id="KW-0012">Acyltransferase</keyword>
<keyword evidence="17" id="KW-1185">Reference proteome</keyword>
<dbReference type="InterPro" id="IPR034261">
    <property type="entry name" value="CNOT4_RRM"/>
</dbReference>
<evidence type="ECO:0000313" key="16">
    <source>
        <dbReference type="EMBL" id="WFD41646.1"/>
    </source>
</evidence>
<dbReference type="GO" id="GO:0010557">
    <property type="term" value="P:positive regulation of macromolecule biosynthetic process"/>
    <property type="evidence" value="ECO:0007669"/>
    <property type="project" value="UniProtKB-ARBA"/>
</dbReference>
<evidence type="ECO:0000259" key="14">
    <source>
        <dbReference type="PROSITE" id="PS50089"/>
    </source>
</evidence>
<keyword evidence="3" id="KW-0479">Metal-binding</keyword>
<keyword evidence="10" id="KW-0539">Nucleus</keyword>
<dbReference type="InterPro" id="IPR035979">
    <property type="entry name" value="RBD_domain_sf"/>
</dbReference>
<dbReference type="PROSITE" id="PS50102">
    <property type="entry name" value="RRM"/>
    <property type="match status" value="1"/>
</dbReference>
<protein>
    <submittedName>
        <fullName evidence="16">RING-type E3 ubiquitin transferase</fullName>
        <ecNumber evidence="16">2.3.2.27</ecNumber>
    </submittedName>
</protein>
<dbReference type="GO" id="GO:0061630">
    <property type="term" value="F:ubiquitin protein ligase activity"/>
    <property type="evidence" value="ECO:0007669"/>
    <property type="project" value="UniProtKB-EC"/>
</dbReference>
<dbReference type="CDD" id="cd16618">
    <property type="entry name" value="mRING-HC-C4C4_CNOT4"/>
    <property type="match status" value="1"/>
</dbReference>
<dbReference type="GO" id="GO:0006401">
    <property type="term" value="P:RNA catabolic process"/>
    <property type="evidence" value="ECO:0007669"/>
    <property type="project" value="UniProtKB-ARBA"/>
</dbReference>
<dbReference type="Gene3D" id="3.30.40.10">
    <property type="entry name" value="Zinc/RING finger domain, C3HC4 (zinc finger)"/>
    <property type="match status" value="1"/>
</dbReference>
<dbReference type="GO" id="GO:0051254">
    <property type="term" value="P:positive regulation of RNA metabolic process"/>
    <property type="evidence" value="ECO:0007669"/>
    <property type="project" value="UniProtKB-ARBA"/>
</dbReference>
<dbReference type="AlphaFoldDB" id="A0AAF0F2G2"/>
<dbReference type="GO" id="GO:0005634">
    <property type="term" value="C:nucleus"/>
    <property type="evidence" value="ECO:0007669"/>
    <property type="project" value="UniProtKB-SubCell"/>
</dbReference>
<dbReference type="GO" id="GO:0030015">
    <property type="term" value="C:CCR4-NOT core complex"/>
    <property type="evidence" value="ECO:0007669"/>
    <property type="project" value="UniProtKB-ARBA"/>
</dbReference>
<dbReference type="InterPro" id="IPR013083">
    <property type="entry name" value="Znf_RING/FYVE/PHD"/>
</dbReference>
<evidence type="ECO:0000256" key="8">
    <source>
        <dbReference type="ARBA" id="ARBA00023054"/>
    </source>
</evidence>
<evidence type="ECO:0000256" key="6">
    <source>
        <dbReference type="ARBA" id="ARBA00022884"/>
    </source>
</evidence>
<dbReference type="FunFam" id="3.30.70.330:FF:000257">
    <property type="entry name" value="CCR4-NOT core complex subunit Not4"/>
    <property type="match status" value="1"/>
</dbReference>
<dbReference type="EC" id="2.3.2.27" evidence="16"/>
<dbReference type="Pfam" id="PF14570">
    <property type="entry name" value="zf-RING_4"/>
    <property type="match status" value="1"/>
</dbReference>
<keyword evidence="5" id="KW-0862">Zinc</keyword>
<reference evidence="16" key="1">
    <citation type="submission" date="2023-02" db="EMBL/GenBank/DDBJ databases">
        <title>Mating type loci evolution in Malassezia.</title>
        <authorList>
            <person name="Coelho M.A."/>
        </authorList>
    </citation>
    <scope>NUCLEOTIDE SEQUENCE</scope>
    <source>
        <strain evidence="16">CBS 14136</strain>
    </source>
</reference>
<keyword evidence="9" id="KW-0804">Transcription</keyword>
<keyword evidence="2" id="KW-0678">Repressor</keyword>
<dbReference type="PANTHER" id="PTHR12603">
    <property type="entry name" value="CCR4-NOT TRANSCRIPTION COMPLEX RELATED"/>
    <property type="match status" value="1"/>
</dbReference>
<dbReference type="CDD" id="cd12438">
    <property type="entry name" value="RRM_CNOT4"/>
    <property type="match status" value="1"/>
</dbReference>
<dbReference type="SMART" id="SM00361">
    <property type="entry name" value="RRM_1"/>
    <property type="match status" value="1"/>
</dbReference>